<dbReference type="EMBL" id="JAVFHQ010000007">
    <property type="protein sequence ID" value="KAK4548599.1"/>
    <property type="molecule type" value="Genomic_DNA"/>
</dbReference>
<organism evidence="2 3">
    <name type="scientific">Oleoguttula mirabilis</name>
    <dbReference type="NCBI Taxonomy" id="1507867"/>
    <lineage>
        <taxon>Eukaryota</taxon>
        <taxon>Fungi</taxon>
        <taxon>Dikarya</taxon>
        <taxon>Ascomycota</taxon>
        <taxon>Pezizomycotina</taxon>
        <taxon>Dothideomycetes</taxon>
        <taxon>Dothideomycetidae</taxon>
        <taxon>Mycosphaerellales</taxon>
        <taxon>Teratosphaeriaceae</taxon>
        <taxon>Oleoguttula</taxon>
    </lineage>
</organism>
<feature type="region of interest" description="Disordered" evidence="1">
    <location>
        <begin position="1"/>
        <end position="107"/>
    </location>
</feature>
<feature type="compositionally biased region" description="Low complexity" evidence="1">
    <location>
        <begin position="38"/>
        <end position="51"/>
    </location>
</feature>
<proteinExistence type="predicted"/>
<reference evidence="2 3" key="1">
    <citation type="submission" date="2021-11" db="EMBL/GenBank/DDBJ databases">
        <title>Black yeast isolated from Biological Soil Crust.</title>
        <authorList>
            <person name="Kurbessoian T."/>
        </authorList>
    </citation>
    <scope>NUCLEOTIDE SEQUENCE [LARGE SCALE GENOMIC DNA]</scope>
    <source>
        <strain evidence="2 3">CCFEE 5522</strain>
    </source>
</reference>
<evidence type="ECO:0000313" key="2">
    <source>
        <dbReference type="EMBL" id="KAK4548599.1"/>
    </source>
</evidence>
<evidence type="ECO:0000256" key="1">
    <source>
        <dbReference type="SAM" id="MobiDB-lite"/>
    </source>
</evidence>
<name>A0AAV9JSY8_9PEZI</name>
<protein>
    <submittedName>
        <fullName evidence="2">Uncharacterized protein</fullName>
    </submittedName>
</protein>
<evidence type="ECO:0000313" key="3">
    <source>
        <dbReference type="Proteomes" id="UP001324427"/>
    </source>
</evidence>
<sequence length="370" mass="39547">MSYSADRSSDSEQGGRHPPLVIVSEQGRHSEESRRIVRAQAARASAAASRVTRARNRGEREGTTREPVQSPPNSDASAPEGSQAPPAGEPSHAASSSTTLGRPGLETIHGRMPLANWLPSVLDGAAGAVLDRASELSTVSPLSMTGTSSPFRQAGTFGFQQSASIGGVQPPGGGGKFQLPMALPRGFAALQQRIPVADAMLGLITRTACVDFASPGVEQRLHQLLLDLIVKGAALGFVLQSGHPVQGHLRIACTCLTIFQGQRANGQIFAQDHKYQVGLEAAWSEAILLDRNALSEPKSAEAALWAVFIISVTTGATANFFHQALHRLLQDLQIDYWEQVRNVLTSFIYPGSFLDEPSKHFYNNLRSVLA</sequence>
<feature type="compositionally biased region" description="Basic and acidic residues" evidence="1">
    <location>
        <begin position="26"/>
        <end position="35"/>
    </location>
</feature>
<accession>A0AAV9JSY8</accession>
<keyword evidence="3" id="KW-1185">Reference proteome</keyword>
<comment type="caution">
    <text evidence="2">The sequence shown here is derived from an EMBL/GenBank/DDBJ whole genome shotgun (WGS) entry which is preliminary data.</text>
</comment>
<dbReference type="AlphaFoldDB" id="A0AAV9JSY8"/>
<dbReference type="Proteomes" id="UP001324427">
    <property type="component" value="Unassembled WGS sequence"/>
</dbReference>
<gene>
    <name evidence="2" type="ORF">LTR36_009509</name>
</gene>